<dbReference type="EC" id="1.1.1.60" evidence="6"/>
<evidence type="ECO:0000259" key="4">
    <source>
        <dbReference type="Pfam" id="PF03446"/>
    </source>
</evidence>
<gene>
    <name evidence="6" type="primary">garR_3</name>
    <name evidence="6" type="ORF">PEV8663_03274</name>
</gene>
<feature type="domain" description="3-hydroxyisobutyrate dehydrogenase-like NAD-binding" evidence="5">
    <location>
        <begin position="168"/>
        <end position="285"/>
    </location>
</feature>
<protein>
    <submittedName>
        <fullName evidence="6">2-hydroxy-3-oxopropionate reductase</fullName>
        <ecNumber evidence="6">1.1.1.60</ecNumber>
    </submittedName>
</protein>
<dbReference type="Gene3D" id="3.40.50.720">
    <property type="entry name" value="NAD(P)-binding Rossmann-like Domain"/>
    <property type="match status" value="1"/>
</dbReference>
<feature type="active site" evidence="3">
    <location>
        <position position="174"/>
    </location>
</feature>
<dbReference type="PANTHER" id="PTHR43060">
    <property type="entry name" value="3-HYDROXYISOBUTYRATE DEHYDROGENASE-LIKE 1, MITOCHONDRIAL-RELATED"/>
    <property type="match status" value="1"/>
</dbReference>
<dbReference type="InterPro" id="IPR013328">
    <property type="entry name" value="6PGD_dom2"/>
</dbReference>
<dbReference type="Gene3D" id="1.10.1040.10">
    <property type="entry name" value="N-(1-d-carboxylethyl)-l-norvaline Dehydrogenase, domain 2"/>
    <property type="match status" value="1"/>
</dbReference>
<feature type="domain" description="6-phosphogluconate dehydrogenase NADP-binding" evidence="4">
    <location>
        <begin position="6"/>
        <end position="165"/>
    </location>
</feature>
<dbReference type="PANTHER" id="PTHR43060:SF15">
    <property type="entry name" value="3-HYDROXYISOBUTYRATE DEHYDROGENASE-LIKE 1, MITOCHONDRIAL-RELATED"/>
    <property type="match status" value="1"/>
</dbReference>
<evidence type="ECO:0000313" key="7">
    <source>
        <dbReference type="Proteomes" id="UP000220836"/>
    </source>
</evidence>
<dbReference type="GO" id="GO:0050661">
    <property type="term" value="F:NADP binding"/>
    <property type="evidence" value="ECO:0007669"/>
    <property type="project" value="InterPro"/>
</dbReference>
<dbReference type="GO" id="GO:0008679">
    <property type="term" value="F:2-hydroxy-3-oxopropionate reductase activity"/>
    <property type="evidence" value="ECO:0007669"/>
    <property type="project" value="UniProtKB-EC"/>
</dbReference>
<dbReference type="Pfam" id="PF03446">
    <property type="entry name" value="NAD_binding_2"/>
    <property type="match status" value="1"/>
</dbReference>
<dbReference type="Pfam" id="PF14833">
    <property type="entry name" value="NAD_binding_11"/>
    <property type="match status" value="1"/>
</dbReference>
<dbReference type="PIRSF" id="PIRSF000103">
    <property type="entry name" value="HIBADH"/>
    <property type="match status" value="1"/>
</dbReference>
<keyword evidence="2" id="KW-0520">NAD</keyword>
<keyword evidence="7" id="KW-1185">Reference proteome</keyword>
<dbReference type="OrthoDB" id="9812907at2"/>
<dbReference type="SUPFAM" id="SSF51735">
    <property type="entry name" value="NAD(P)-binding Rossmann-fold domains"/>
    <property type="match status" value="1"/>
</dbReference>
<reference evidence="6 7" key="1">
    <citation type="submission" date="2017-05" db="EMBL/GenBank/DDBJ databases">
        <authorList>
            <person name="Song R."/>
            <person name="Chenine A.L."/>
            <person name="Ruprecht R.M."/>
        </authorList>
    </citation>
    <scope>NUCLEOTIDE SEQUENCE [LARGE SCALE GENOMIC DNA]</scope>
    <source>
        <strain evidence="6 7">CECT 8663</strain>
    </source>
</reference>
<keyword evidence="1 6" id="KW-0560">Oxidoreductase</keyword>
<dbReference type="RefSeq" id="WP_097805748.1">
    <property type="nucleotide sequence ID" value="NZ_FXYH01000013.1"/>
</dbReference>
<dbReference type="InterPro" id="IPR015815">
    <property type="entry name" value="HIBADH-related"/>
</dbReference>
<name>A0A238KW45_9RHOB</name>
<dbReference type="AlphaFoldDB" id="A0A238KW45"/>
<dbReference type="InterPro" id="IPR029154">
    <property type="entry name" value="HIBADH-like_NADP-bd"/>
</dbReference>
<evidence type="ECO:0000259" key="5">
    <source>
        <dbReference type="Pfam" id="PF14833"/>
    </source>
</evidence>
<dbReference type="SUPFAM" id="SSF48179">
    <property type="entry name" value="6-phosphogluconate dehydrogenase C-terminal domain-like"/>
    <property type="match status" value="1"/>
</dbReference>
<dbReference type="InterPro" id="IPR036291">
    <property type="entry name" value="NAD(P)-bd_dom_sf"/>
</dbReference>
<dbReference type="GO" id="GO:0051287">
    <property type="term" value="F:NAD binding"/>
    <property type="evidence" value="ECO:0007669"/>
    <property type="project" value="InterPro"/>
</dbReference>
<accession>A0A238KW45</accession>
<proteinExistence type="predicted"/>
<sequence>MSKEHIGFIGLGLMGRAMVECLQKDGYQVTVLGNRDRTGVEEALSRGGSEAANAREVAEAADIVMLCMGTSEQVEGRVYGDYGILAGVKPGQIVIDFGTSLPASTIKIGGDMEAKGAAYLDAPIGRTPAHAKDGLLNLMCSGDKAAFDRAKPVLDVMGENVFHLGKLGSGHTIKLINNYFGMTTAVAMSEAFATADAAGIDRETLYDVMAAGPLRSAMMDFIRNYAVDGNCDLGFSIGNAGKDVGYYREMTAQLGLNSRMSACASNALNEARDAGDGDKMVPEMVDWMTRNLPNKG</sequence>
<evidence type="ECO:0000313" key="6">
    <source>
        <dbReference type="EMBL" id="SMX46412.1"/>
    </source>
</evidence>
<dbReference type="EMBL" id="FXYH01000013">
    <property type="protein sequence ID" value="SMX46412.1"/>
    <property type="molecule type" value="Genomic_DNA"/>
</dbReference>
<evidence type="ECO:0000256" key="3">
    <source>
        <dbReference type="PIRSR" id="PIRSR000103-1"/>
    </source>
</evidence>
<dbReference type="Proteomes" id="UP000220836">
    <property type="component" value="Unassembled WGS sequence"/>
</dbReference>
<evidence type="ECO:0000256" key="1">
    <source>
        <dbReference type="ARBA" id="ARBA00023002"/>
    </source>
</evidence>
<evidence type="ECO:0000256" key="2">
    <source>
        <dbReference type="ARBA" id="ARBA00023027"/>
    </source>
</evidence>
<organism evidence="6 7">
    <name type="scientific">Pelagimonas varians</name>
    <dbReference type="NCBI Taxonomy" id="696760"/>
    <lineage>
        <taxon>Bacteria</taxon>
        <taxon>Pseudomonadati</taxon>
        <taxon>Pseudomonadota</taxon>
        <taxon>Alphaproteobacteria</taxon>
        <taxon>Rhodobacterales</taxon>
        <taxon>Roseobacteraceae</taxon>
        <taxon>Pelagimonas</taxon>
    </lineage>
</organism>
<dbReference type="InterPro" id="IPR008927">
    <property type="entry name" value="6-PGluconate_DH-like_C_sf"/>
</dbReference>
<dbReference type="InterPro" id="IPR006115">
    <property type="entry name" value="6PGDH_NADP-bd"/>
</dbReference>